<gene>
    <name evidence="2" type="ORF">P4O66_007331</name>
</gene>
<organism evidence="2 3">
    <name type="scientific">Electrophorus voltai</name>
    <dbReference type="NCBI Taxonomy" id="2609070"/>
    <lineage>
        <taxon>Eukaryota</taxon>
        <taxon>Metazoa</taxon>
        <taxon>Chordata</taxon>
        <taxon>Craniata</taxon>
        <taxon>Vertebrata</taxon>
        <taxon>Euteleostomi</taxon>
        <taxon>Actinopterygii</taxon>
        <taxon>Neopterygii</taxon>
        <taxon>Teleostei</taxon>
        <taxon>Ostariophysi</taxon>
        <taxon>Gymnotiformes</taxon>
        <taxon>Gymnotoidei</taxon>
        <taxon>Gymnotidae</taxon>
        <taxon>Electrophorus</taxon>
    </lineage>
</organism>
<feature type="compositionally biased region" description="Basic and acidic residues" evidence="1">
    <location>
        <begin position="251"/>
        <end position="267"/>
    </location>
</feature>
<accession>A0AAD9DZS1</accession>
<feature type="region of interest" description="Disordered" evidence="1">
    <location>
        <begin position="57"/>
        <end position="82"/>
    </location>
</feature>
<feature type="compositionally biased region" description="Basic and acidic residues" evidence="1">
    <location>
        <begin position="205"/>
        <end position="222"/>
    </location>
</feature>
<dbReference type="AlphaFoldDB" id="A0AAD9DZS1"/>
<dbReference type="Proteomes" id="UP001239994">
    <property type="component" value="Unassembled WGS sequence"/>
</dbReference>
<reference evidence="2" key="1">
    <citation type="submission" date="2023-03" db="EMBL/GenBank/DDBJ databases">
        <title>Electrophorus voltai genome.</title>
        <authorList>
            <person name="Bian C."/>
        </authorList>
    </citation>
    <scope>NUCLEOTIDE SEQUENCE</scope>
    <source>
        <strain evidence="2">CB-2022</strain>
        <tissue evidence="2">Muscle</tissue>
    </source>
</reference>
<feature type="region of interest" description="Disordered" evidence="1">
    <location>
        <begin position="241"/>
        <end position="277"/>
    </location>
</feature>
<dbReference type="EMBL" id="JAROKS010000012">
    <property type="protein sequence ID" value="KAK1799068.1"/>
    <property type="molecule type" value="Genomic_DNA"/>
</dbReference>
<name>A0AAD9DZS1_9TELE</name>
<keyword evidence="3" id="KW-1185">Reference proteome</keyword>
<sequence length="360" mass="39113">MFPASLLFKSLPKRNGDAVMAEWLPWLNLLATRLRPYNGGSAGFFYLIYSGQPRPHAPPNPLRSALRQGPGKEDSAGEEAGENTPACQCKELQCCKTRKSCGTDQREQSRYEALCGPPPLLRCYLEEAQMSPAHDSAYEAPSEYFSVSLSTAWWWAAGSRDPLEGAFSCGPLGEGGNPPPQPHPTPSTPRCSTGGPGGIGGASRRQGEPRAQDGGCGKRDPLRAEISCRGNKTGMVYRWHSTGRSRSSHASLREKSRKENQHGRWEECGPAGPPNLRPVTMARRNIRGLPARPCHGWAQRGSLGLLCSVKGLGLCEFVPVSAWDCGTVGRESVGMHMEAEHRRHRGHAGARKPAKVNTLQ</sequence>
<feature type="region of interest" description="Disordered" evidence="1">
    <location>
        <begin position="166"/>
        <end position="222"/>
    </location>
</feature>
<evidence type="ECO:0000256" key="1">
    <source>
        <dbReference type="SAM" id="MobiDB-lite"/>
    </source>
</evidence>
<evidence type="ECO:0000313" key="3">
    <source>
        <dbReference type="Proteomes" id="UP001239994"/>
    </source>
</evidence>
<evidence type="ECO:0000313" key="2">
    <source>
        <dbReference type="EMBL" id="KAK1799068.1"/>
    </source>
</evidence>
<proteinExistence type="predicted"/>
<comment type="caution">
    <text evidence="2">The sequence shown here is derived from an EMBL/GenBank/DDBJ whole genome shotgun (WGS) entry which is preliminary data.</text>
</comment>
<feature type="compositionally biased region" description="Pro residues" evidence="1">
    <location>
        <begin position="177"/>
        <end position="187"/>
    </location>
</feature>
<protein>
    <submittedName>
        <fullName evidence="2">Uncharacterized protein</fullName>
    </submittedName>
</protein>